<evidence type="ECO:0000256" key="1">
    <source>
        <dbReference type="ARBA" id="ARBA00004477"/>
    </source>
</evidence>
<evidence type="ECO:0000256" key="5">
    <source>
        <dbReference type="ARBA" id="ARBA00023136"/>
    </source>
</evidence>
<dbReference type="EMBL" id="FXLY01000002">
    <property type="protein sequence ID" value="SMN17805.1"/>
    <property type="molecule type" value="Genomic_DNA"/>
</dbReference>
<dbReference type="Gene3D" id="3.40.30.10">
    <property type="entry name" value="Glutaredoxin"/>
    <property type="match status" value="1"/>
</dbReference>
<dbReference type="STRING" id="1789683.A0A1X7QWI0"/>
<dbReference type="GO" id="GO:0016740">
    <property type="term" value="F:transferase activity"/>
    <property type="evidence" value="ECO:0007669"/>
    <property type="project" value="UniProtKB-KW"/>
</dbReference>
<feature type="transmembrane region" description="Helical" evidence="6">
    <location>
        <begin position="188"/>
        <end position="206"/>
    </location>
</feature>
<feature type="signal peptide" evidence="7">
    <location>
        <begin position="1"/>
        <end position="22"/>
    </location>
</feature>
<comment type="subcellular location">
    <subcellularLocation>
        <location evidence="1">Endoplasmic reticulum membrane</location>
        <topology evidence="1">Multi-pass membrane protein</topology>
    </subcellularLocation>
</comment>
<name>A0A1X7QWI0_9SACH</name>
<evidence type="ECO:0000313" key="9">
    <source>
        <dbReference type="Proteomes" id="UP000196158"/>
    </source>
</evidence>
<proteinExistence type="inferred from homology"/>
<keyword evidence="7" id="KW-0732">Signal</keyword>
<dbReference type="OrthoDB" id="67566at2759"/>
<dbReference type="InterPro" id="IPR036249">
    <property type="entry name" value="Thioredoxin-like_sf"/>
</dbReference>
<keyword evidence="9" id="KW-1185">Reference proteome</keyword>
<dbReference type="GO" id="GO:0018279">
    <property type="term" value="P:protein N-linked glycosylation via asparagine"/>
    <property type="evidence" value="ECO:0007669"/>
    <property type="project" value="TreeGrafter"/>
</dbReference>
<comment type="similarity">
    <text evidence="2">Belongs to the OST3/OST6 family.</text>
</comment>
<dbReference type="GO" id="GO:0008250">
    <property type="term" value="C:oligosaccharyltransferase complex"/>
    <property type="evidence" value="ECO:0007669"/>
    <property type="project" value="TreeGrafter"/>
</dbReference>
<dbReference type="AlphaFoldDB" id="A0A1X7QWI0"/>
<dbReference type="PANTHER" id="PTHR12692:SF3">
    <property type="entry name" value="DOLICHYL-DIPHOSPHOOLIGOSACCHARIDE--PROTEIN GLYCOSYLTRANSFERASE SUBUNIT OST6"/>
    <property type="match status" value="1"/>
</dbReference>
<evidence type="ECO:0000313" key="8">
    <source>
        <dbReference type="EMBL" id="SMN17805.1"/>
    </source>
</evidence>
<evidence type="ECO:0000256" key="4">
    <source>
        <dbReference type="ARBA" id="ARBA00022989"/>
    </source>
</evidence>
<evidence type="ECO:0000256" key="3">
    <source>
        <dbReference type="ARBA" id="ARBA00022692"/>
    </source>
</evidence>
<evidence type="ECO:0000256" key="2">
    <source>
        <dbReference type="ARBA" id="ARBA00009561"/>
    </source>
</evidence>
<feature type="chain" id="PRO_5010862331" evidence="7">
    <location>
        <begin position="23"/>
        <end position="336"/>
    </location>
</feature>
<sequence>MKLRLNLLFYIAAIFQTLCVSALLQSNDIQQYKDEHGIIHVTEELYKKLKYGVEGEYSVLYITIYSTNEDGNYRCPMCIEFEETIHGVQNIIKKQRPDIPISYYIVDAYEVPSLIKDMGIENVPHLVVYPPINMGKQETEPFSWSNGQFYQYELTPDHSGDVLHFGDFLAQVLNIYIEVEEDFDKGKFIQYFVGSTIFFVILKKIIWPIVKKGNVSKMAMILLAFSIMLPSLTGYKFTEMNRIPFIARNDEGNIMYFSGGTGWQFGIEVFTVSLMYTGMGILFIGLIFLKSDFIQERINEKMDSLLTLLFGYALFYLFSYYIGCFSVKSPGYAYSY</sequence>
<protein>
    <submittedName>
        <fullName evidence="8">Similar to Saccharomyces cerevisiae YML019W OST6 Subunit of the oligosaccharyltransferase complex of the ER lumen</fullName>
    </submittedName>
</protein>
<accession>A0A1X7QWI0</accession>
<keyword evidence="8" id="KW-0808">Transferase</keyword>
<keyword evidence="3 6" id="KW-0812">Transmembrane</keyword>
<feature type="transmembrane region" description="Helical" evidence="6">
    <location>
        <begin position="305"/>
        <end position="322"/>
    </location>
</feature>
<reference evidence="8 9" key="1">
    <citation type="submission" date="2017-04" db="EMBL/GenBank/DDBJ databases">
        <authorList>
            <person name="Afonso C.L."/>
            <person name="Miller P.J."/>
            <person name="Scott M.A."/>
            <person name="Spackman E."/>
            <person name="Goraichik I."/>
            <person name="Dimitrov K.M."/>
            <person name="Suarez D.L."/>
            <person name="Swayne D.E."/>
        </authorList>
    </citation>
    <scope>NUCLEOTIDE SEQUENCE [LARGE SCALE GENOMIC DNA]</scope>
</reference>
<dbReference type="Pfam" id="PF04756">
    <property type="entry name" value="OST3_OST6"/>
    <property type="match status" value="1"/>
</dbReference>
<keyword evidence="4 6" id="KW-1133">Transmembrane helix</keyword>
<dbReference type="PANTHER" id="PTHR12692">
    <property type="entry name" value="DOLICHYL-DIPHOSPHOOLIGOSACCHARIDE--PROTEIN GLYCOSYLTRANSFERASE-RELATED"/>
    <property type="match status" value="1"/>
</dbReference>
<dbReference type="Proteomes" id="UP000196158">
    <property type="component" value="Unassembled WGS sequence"/>
</dbReference>
<evidence type="ECO:0000256" key="6">
    <source>
        <dbReference type="SAM" id="Phobius"/>
    </source>
</evidence>
<dbReference type="SUPFAM" id="SSF52833">
    <property type="entry name" value="Thioredoxin-like"/>
    <property type="match status" value="1"/>
</dbReference>
<feature type="transmembrane region" description="Helical" evidence="6">
    <location>
        <begin position="265"/>
        <end position="289"/>
    </location>
</feature>
<feature type="transmembrane region" description="Helical" evidence="6">
    <location>
        <begin position="218"/>
        <end position="235"/>
    </location>
</feature>
<keyword evidence="5 6" id="KW-0472">Membrane</keyword>
<dbReference type="InterPro" id="IPR021149">
    <property type="entry name" value="OligosaccharylTrfase_OST3/OST6"/>
</dbReference>
<gene>
    <name evidence="8" type="ORF">KASA_0Q01617G</name>
</gene>
<evidence type="ECO:0000256" key="7">
    <source>
        <dbReference type="SAM" id="SignalP"/>
    </source>
</evidence>
<organism evidence="8 9">
    <name type="scientific">Maudiozyma saulgeensis</name>
    <dbReference type="NCBI Taxonomy" id="1789683"/>
    <lineage>
        <taxon>Eukaryota</taxon>
        <taxon>Fungi</taxon>
        <taxon>Dikarya</taxon>
        <taxon>Ascomycota</taxon>
        <taxon>Saccharomycotina</taxon>
        <taxon>Saccharomycetes</taxon>
        <taxon>Saccharomycetales</taxon>
        <taxon>Saccharomycetaceae</taxon>
        <taxon>Maudiozyma</taxon>
    </lineage>
</organism>